<comment type="subcellular location">
    <subcellularLocation>
        <location evidence="1 6">Secreted</location>
    </subcellularLocation>
</comment>
<dbReference type="AlphaFoldDB" id="A0A401SV16"/>
<keyword evidence="9" id="KW-1185">Reference proteome</keyword>
<reference evidence="8 9" key="1">
    <citation type="journal article" date="2018" name="Nat. Ecol. Evol.">
        <title>Shark genomes provide insights into elasmobranch evolution and the origin of vertebrates.</title>
        <authorList>
            <person name="Hara Y"/>
            <person name="Yamaguchi K"/>
            <person name="Onimaru K"/>
            <person name="Kadota M"/>
            <person name="Koyanagi M"/>
            <person name="Keeley SD"/>
            <person name="Tatsumi K"/>
            <person name="Tanaka K"/>
            <person name="Motone F"/>
            <person name="Kageyama Y"/>
            <person name="Nozu R"/>
            <person name="Adachi N"/>
            <person name="Nishimura O"/>
            <person name="Nakagawa R"/>
            <person name="Tanegashima C"/>
            <person name="Kiyatake I"/>
            <person name="Matsumoto R"/>
            <person name="Murakumo K"/>
            <person name="Nishida K"/>
            <person name="Terakita A"/>
            <person name="Kuratani S"/>
            <person name="Sato K"/>
            <person name="Hyodo S Kuraku.S."/>
        </authorList>
    </citation>
    <scope>NUCLEOTIDE SEQUENCE [LARGE SCALE GENOMIC DNA]</scope>
</reference>
<dbReference type="EMBL" id="BEZZ01000577">
    <property type="protein sequence ID" value="GCC34186.1"/>
    <property type="molecule type" value="Genomic_DNA"/>
</dbReference>
<dbReference type="PRINTS" id="PR00836">
    <property type="entry name" value="SOMATOTROPIN"/>
</dbReference>
<evidence type="ECO:0000313" key="9">
    <source>
        <dbReference type="Proteomes" id="UP000287033"/>
    </source>
</evidence>
<dbReference type="OMA" id="SALMCKA"/>
<dbReference type="PROSITE" id="PS00266">
    <property type="entry name" value="SOMATOTROPIN_1"/>
    <property type="match status" value="1"/>
</dbReference>
<dbReference type="InterPro" id="IPR009079">
    <property type="entry name" value="4_helix_cytokine-like_core"/>
</dbReference>
<dbReference type="GO" id="GO:0031667">
    <property type="term" value="P:response to nutrient levels"/>
    <property type="evidence" value="ECO:0007669"/>
    <property type="project" value="TreeGrafter"/>
</dbReference>
<sequence>MIISQIYAQSSLKDLLSLLVLVFGVLSKADVIMANPICANEGGECQTISVSELFHRAGEISHQIHALSTEAYNEFNQHFIQGQHLNFSIINNCHTSSIVTPQNKEDALRTPHERLLSLVIAILRSWQDPLQYVISEFSATHGNTSSILSKSMKIVKQMKQLAKGLNKISEQVVQHSGAIEQTVPWEQPLVEDGDSLISQLYNLLHCFRRDTNKIDTYLKLLKCRFTQR</sequence>
<dbReference type="GO" id="GO:0005179">
    <property type="term" value="F:hormone activity"/>
    <property type="evidence" value="ECO:0007669"/>
    <property type="project" value="UniProtKB-KW"/>
</dbReference>
<dbReference type="Proteomes" id="UP000287033">
    <property type="component" value="Unassembled WGS sequence"/>
</dbReference>
<name>A0A401SV16_CHIPU</name>
<comment type="caution">
    <text evidence="8">The sequence shown here is derived from an EMBL/GenBank/DDBJ whole genome shotgun (WGS) entry which is preliminary data.</text>
</comment>
<evidence type="ECO:0000256" key="2">
    <source>
        <dbReference type="ARBA" id="ARBA00008474"/>
    </source>
</evidence>
<keyword evidence="7" id="KW-0732">Signal</keyword>
<dbReference type="GO" id="GO:0008284">
    <property type="term" value="P:positive regulation of cell population proliferation"/>
    <property type="evidence" value="ECO:0007669"/>
    <property type="project" value="TreeGrafter"/>
</dbReference>
<evidence type="ECO:0000256" key="5">
    <source>
        <dbReference type="ARBA" id="ARBA00023157"/>
    </source>
</evidence>
<dbReference type="Pfam" id="PF00103">
    <property type="entry name" value="Hormone_1"/>
    <property type="match status" value="1"/>
</dbReference>
<dbReference type="STRING" id="137246.A0A401SV16"/>
<dbReference type="InterPro" id="IPR001400">
    <property type="entry name" value="Somatotropin/Prolactin"/>
</dbReference>
<dbReference type="PANTHER" id="PTHR11417">
    <property type="entry name" value="SOMATOTROPIN,PROLACTIN"/>
    <property type="match status" value="1"/>
</dbReference>
<keyword evidence="3" id="KW-0964">Secreted</keyword>
<evidence type="ECO:0008006" key="10">
    <source>
        <dbReference type="Google" id="ProtNLM"/>
    </source>
</evidence>
<evidence type="ECO:0000256" key="6">
    <source>
        <dbReference type="RuleBase" id="RU003618"/>
    </source>
</evidence>
<feature type="chain" id="PRO_5019292408" description="Prolactin" evidence="7">
    <location>
        <begin position="35"/>
        <end position="228"/>
    </location>
</feature>
<dbReference type="GO" id="GO:0005615">
    <property type="term" value="C:extracellular space"/>
    <property type="evidence" value="ECO:0007669"/>
    <property type="project" value="TreeGrafter"/>
</dbReference>
<dbReference type="GO" id="GO:0046427">
    <property type="term" value="P:positive regulation of receptor signaling pathway via JAK-STAT"/>
    <property type="evidence" value="ECO:0007669"/>
    <property type="project" value="TreeGrafter"/>
</dbReference>
<evidence type="ECO:0000256" key="1">
    <source>
        <dbReference type="ARBA" id="ARBA00004613"/>
    </source>
</evidence>
<dbReference type="Gene3D" id="1.20.1250.10">
    <property type="match status" value="1"/>
</dbReference>
<gene>
    <name evidence="8" type="ORF">chiPu_2000014</name>
</gene>
<proteinExistence type="inferred from homology"/>
<feature type="signal peptide" evidence="7">
    <location>
        <begin position="1"/>
        <end position="34"/>
    </location>
</feature>
<evidence type="ECO:0000256" key="4">
    <source>
        <dbReference type="ARBA" id="ARBA00022702"/>
    </source>
</evidence>
<evidence type="ECO:0000256" key="7">
    <source>
        <dbReference type="SAM" id="SignalP"/>
    </source>
</evidence>
<keyword evidence="4 6" id="KW-0372">Hormone</keyword>
<organism evidence="8 9">
    <name type="scientific">Chiloscyllium punctatum</name>
    <name type="common">Brownbanded bambooshark</name>
    <name type="synonym">Hemiscyllium punctatum</name>
    <dbReference type="NCBI Taxonomy" id="137246"/>
    <lineage>
        <taxon>Eukaryota</taxon>
        <taxon>Metazoa</taxon>
        <taxon>Chordata</taxon>
        <taxon>Craniata</taxon>
        <taxon>Vertebrata</taxon>
        <taxon>Chondrichthyes</taxon>
        <taxon>Elasmobranchii</taxon>
        <taxon>Galeomorphii</taxon>
        <taxon>Galeoidea</taxon>
        <taxon>Orectolobiformes</taxon>
        <taxon>Hemiscylliidae</taxon>
        <taxon>Chiloscyllium</taxon>
    </lineage>
</organism>
<protein>
    <recommendedName>
        <fullName evidence="10">Prolactin</fullName>
    </recommendedName>
</protein>
<evidence type="ECO:0000256" key="3">
    <source>
        <dbReference type="ARBA" id="ARBA00022525"/>
    </source>
</evidence>
<comment type="similarity">
    <text evidence="2 6">Belongs to the somatotropin/prolactin family.</text>
</comment>
<dbReference type="PANTHER" id="PTHR11417:SF5">
    <property type="entry name" value="PROLACTIN"/>
    <property type="match status" value="1"/>
</dbReference>
<accession>A0A401SV16</accession>
<dbReference type="InterPro" id="IPR018116">
    <property type="entry name" value="Somatotropin_CS"/>
</dbReference>
<dbReference type="OrthoDB" id="9946219at2759"/>
<dbReference type="SUPFAM" id="SSF47266">
    <property type="entry name" value="4-helical cytokines"/>
    <property type="match status" value="1"/>
</dbReference>
<dbReference type="PROSITE" id="PS00338">
    <property type="entry name" value="SOMATOTROPIN_2"/>
    <property type="match status" value="1"/>
</dbReference>
<evidence type="ECO:0000313" key="8">
    <source>
        <dbReference type="EMBL" id="GCC34186.1"/>
    </source>
</evidence>
<keyword evidence="5" id="KW-1015">Disulfide bond</keyword>